<keyword evidence="6 7" id="KW-0961">Cell wall biogenesis/degradation</keyword>
<evidence type="ECO:0000256" key="5">
    <source>
        <dbReference type="ARBA" id="ARBA00023239"/>
    </source>
</evidence>
<dbReference type="InterPro" id="IPR003770">
    <property type="entry name" value="MLTG-like"/>
</dbReference>
<evidence type="ECO:0000256" key="6">
    <source>
        <dbReference type="ARBA" id="ARBA00023316"/>
    </source>
</evidence>
<dbReference type="RefSeq" id="WP_283722799.1">
    <property type="nucleotide sequence ID" value="NZ_JASJEX010000004.1"/>
</dbReference>
<accession>A0ABT6ZM46</accession>
<dbReference type="EMBL" id="JASJEX010000004">
    <property type="protein sequence ID" value="MDJ1130128.1"/>
    <property type="molecule type" value="Genomic_DNA"/>
</dbReference>
<dbReference type="HAMAP" id="MF_02065">
    <property type="entry name" value="MltG"/>
    <property type="match status" value="1"/>
</dbReference>
<evidence type="ECO:0000313" key="8">
    <source>
        <dbReference type="EMBL" id="MDJ1130128.1"/>
    </source>
</evidence>
<comment type="function">
    <text evidence="7">Functions as a peptidoglycan terminase that cleaves nascent peptidoglycan strands endolytically to terminate their elongation.</text>
</comment>
<dbReference type="PANTHER" id="PTHR30518:SF2">
    <property type="entry name" value="ENDOLYTIC MUREIN TRANSGLYCOSYLASE"/>
    <property type="match status" value="1"/>
</dbReference>
<keyword evidence="2 7" id="KW-0812">Transmembrane</keyword>
<keyword evidence="4 7" id="KW-0472">Membrane</keyword>
<feature type="site" description="Important for catalytic activity" evidence="7">
    <location>
        <position position="237"/>
    </location>
</feature>
<dbReference type="NCBIfam" id="TIGR00247">
    <property type="entry name" value="endolytic transglycosylase MltG"/>
    <property type="match status" value="1"/>
</dbReference>
<evidence type="ECO:0000256" key="4">
    <source>
        <dbReference type="ARBA" id="ARBA00023136"/>
    </source>
</evidence>
<dbReference type="Proteomes" id="UP001431693">
    <property type="component" value="Unassembled WGS sequence"/>
</dbReference>
<name>A0ABT6ZM46_9ACTN</name>
<protein>
    <recommendedName>
        <fullName evidence="7">Endolytic murein transglycosylase</fullName>
        <ecNumber evidence="7">4.2.2.29</ecNumber>
    </recommendedName>
    <alternativeName>
        <fullName evidence="7">Peptidoglycan lytic transglycosylase</fullName>
    </alternativeName>
    <alternativeName>
        <fullName evidence="7">Peptidoglycan polymerization terminase</fullName>
    </alternativeName>
</protein>
<dbReference type="CDD" id="cd08010">
    <property type="entry name" value="MltG_like"/>
    <property type="match status" value="1"/>
</dbReference>
<dbReference type="EC" id="4.2.2.29" evidence="7"/>
<evidence type="ECO:0000256" key="2">
    <source>
        <dbReference type="ARBA" id="ARBA00022692"/>
    </source>
</evidence>
<keyword evidence="3 7" id="KW-1133">Transmembrane helix</keyword>
<evidence type="ECO:0000313" key="9">
    <source>
        <dbReference type="Proteomes" id="UP001431693"/>
    </source>
</evidence>
<reference evidence="8" key="1">
    <citation type="submission" date="2023-05" db="EMBL/GenBank/DDBJ databases">
        <title>[olsenella] sp. nov., isolated from a pig farm feces dump.</title>
        <authorList>
            <person name="Chang Y.-H."/>
        </authorList>
    </citation>
    <scope>NUCLEOTIDE SEQUENCE</scope>
    <source>
        <strain evidence="8">YH-ols2217</strain>
    </source>
</reference>
<keyword evidence="1 7" id="KW-1003">Cell membrane</keyword>
<dbReference type="PANTHER" id="PTHR30518">
    <property type="entry name" value="ENDOLYTIC MUREIN TRANSGLYCOSYLASE"/>
    <property type="match status" value="1"/>
</dbReference>
<comment type="similarity">
    <text evidence="7">Belongs to the transglycosylase MltG family.</text>
</comment>
<keyword evidence="5 7" id="KW-0456">Lyase</keyword>
<organism evidence="8 9">
    <name type="scientific">Kribbibacterium absianum</name>
    <dbReference type="NCBI Taxonomy" id="3044210"/>
    <lineage>
        <taxon>Bacteria</taxon>
        <taxon>Bacillati</taxon>
        <taxon>Actinomycetota</taxon>
        <taxon>Coriobacteriia</taxon>
        <taxon>Coriobacteriales</taxon>
        <taxon>Kribbibacteriaceae</taxon>
        <taxon>Kribbibacterium</taxon>
    </lineage>
</organism>
<evidence type="ECO:0000256" key="3">
    <source>
        <dbReference type="ARBA" id="ARBA00022989"/>
    </source>
</evidence>
<evidence type="ECO:0000256" key="7">
    <source>
        <dbReference type="HAMAP-Rule" id="MF_02065"/>
    </source>
</evidence>
<comment type="catalytic activity">
    <reaction evidence="7">
        <text>a peptidoglycan chain = a peptidoglycan chain with N-acetyl-1,6-anhydromuramyl-[peptide] at the reducing end + a peptidoglycan chain with N-acetylglucosamine at the non-reducing end.</text>
        <dbReference type="EC" id="4.2.2.29"/>
    </reaction>
</comment>
<dbReference type="Pfam" id="PF02618">
    <property type="entry name" value="YceG"/>
    <property type="match status" value="1"/>
</dbReference>
<keyword evidence="9" id="KW-1185">Reference proteome</keyword>
<sequence>MLALVVIGVAAVAAVGLAVFGIARCSAPGDAPNKPANDAPAATGTVEVEVPEGSSGDQIAQAFVDAGLVKDLKTFYAAVSAARADNSIQAGTYEFKAGTSVEDIVAQLVKGPNSAKGRVTVAEGLTVAKTADVVEAALGIPAKDFMAQAKASNYVDAYPFLSAVADDSLEGFLWGSTYDFTGQDVTADTVIRAMLDEYQKQTASIDFAAGEQSIKDTYGIDMDDYDIVILASIIERETPTDADRPNVASVGYNRMKAGMPLQVDATTEYVVGREVTPDDLKEDNAYNTYLHKGLPPTPICSPSKACIEAALNPASTGYLYFLIIENGTYSNHTFSETYEQHLAAIEQAKKDQGIS</sequence>
<evidence type="ECO:0000256" key="1">
    <source>
        <dbReference type="ARBA" id="ARBA00022475"/>
    </source>
</evidence>
<comment type="caution">
    <text evidence="8">The sequence shown here is derived from an EMBL/GenBank/DDBJ whole genome shotgun (WGS) entry which is preliminary data.</text>
</comment>
<gene>
    <name evidence="7 8" type="primary">mltG</name>
    <name evidence="8" type="ORF">QJ043_08585</name>
</gene>
<proteinExistence type="inferred from homology"/>
<dbReference type="Gene3D" id="3.30.1490.480">
    <property type="entry name" value="Endolytic murein transglycosylase"/>
    <property type="match status" value="1"/>
</dbReference>